<dbReference type="InterPro" id="IPR022148">
    <property type="entry name" value="CopG_antitoxin"/>
</dbReference>
<evidence type="ECO:0000313" key="2">
    <source>
        <dbReference type="Proteomes" id="UP000192652"/>
    </source>
</evidence>
<sequence>MNKADLKPLPKLTSDDEAERFVETSDLTHYDLSGFKPVRFEFERKSAQLNMRLPASLLTEVKRQAAARDIPYTRLIREMLEEGLRRVKKTNRDDAKD</sequence>
<gene>
    <name evidence="1" type="ORF">BTR14_02950</name>
</gene>
<dbReference type="Pfam" id="PF12441">
    <property type="entry name" value="CopG_antitoxin"/>
    <property type="match status" value="1"/>
</dbReference>
<name>A0ABX3PJP6_9HYPH</name>
<reference evidence="1 2" key="1">
    <citation type="journal article" date="2017" name="Antonie Van Leeuwenhoek">
        <title>Rhizobium rhizosphaerae sp. nov., a novel species isolated from rice rhizosphere.</title>
        <authorList>
            <person name="Zhao J.J."/>
            <person name="Zhang J."/>
            <person name="Zhang R.J."/>
            <person name="Zhang C.W."/>
            <person name="Yin H.Q."/>
            <person name="Zhang X.X."/>
        </authorList>
    </citation>
    <scope>NUCLEOTIDE SEQUENCE [LARGE SCALE GENOMIC DNA]</scope>
    <source>
        <strain evidence="1 2">RD15</strain>
    </source>
</reference>
<proteinExistence type="predicted"/>
<dbReference type="EMBL" id="MSPX01000001">
    <property type="protein sequence ID" value="OQP88403.1"/>
    <property type="molecule type" value="Genomic_DNA"/>
</dbReference>
<dbReference type="RefSeq" id="WP_081173543.1">
    <property type="nucleotide sequence ID" value="NZ_MSPX01000001.1"/>
</dbReference>
<comment type="caution">
    <text evidence="1">The sequence shown here is derived from an EMBL/GenBank/DDBJ whole genome shotgun (WGS) entry which is preliminary data.</text>
</comment>
<keyword evidence="2" id="KW-1185">Reference proteome</keyword>
<accession>A0ABX3PJP6</accession>
<evidence type="ECO:0000313" key="1">
    <source>
        <dbReference type="EMBL" id="OQP88403.1"/>
    </source>
</evidence>
<protein>
    <submittedName>
        <fullName evidence="1">Uncharacterized protein</fullName>
    </submittedName>
</protein>
<dbReference type="SUPFAM" id="SSF47598">
    <property type="entry name" value="Ribbon-helix-helix"/>
    <property type="match status" value="1"/>
</dbReference>
<dbReference type="InterPro" id="IPR010985">
    <property type="entry name" value="Ribbon_hlx_hlx"/>
</dbReference>
<organism evidence="1 2">
    <name type="scientific">Xaviernesmea rhizosphaerae</name>
    <dbReference type="NCBI Taxonomy" id="1672749"/>
    <lineage>
        <taxon>Bacteria</taxon>
        <taxon>Pseudomonadati</taxon>
        <taxon>Pseudomonadota</taxon>
        <taxon>Alphaproteobacteria</taxon>
        <taxon>Hyphomicrobiales</taxon>
        <taxon>Rhizobiaceae</taxon>
        <taxon>Rhizobium/Agrobacterium group</taxon>
        <taxon>Xaviernesmea</taxon>
    </lineage>
</organism>
<dbReference type="Proteomes" id="UP000192652">
    <property type="component" value="Unassembled WGS sequence"/>
</dbReference>